<dbReference type="OrthoDB" id="19261at2759"/>
<protein>
    <submittedName>
        <fullName evidence="10">Soluble NSF attachment protein receptor</fullName>
    </submittedName>
</protein>
<keyword evidence="4" id="KW-0653">Protein transport</keyword>
<dbReference type="GO" id="GO:0031902">
    <property type="term" value="C:late endosome membrane"/>
    <property type="evidence" value="ECO:0007669"/>
    <property type="project" value="TreeGrafter"/>
</dbReference>
<dbReference type="Pfam" id="PF03908">
    <property type="entry name" value="Sec20"/>
    <property type="match status" value="1"/>
</dbReference>
<dbReference type="PANTHER" id="PTHR21230:SF79">
    <property type="entry name" value="T-SNARE COILED-COIL HOMOLOGY DOMAIN-CONTAINING PROTEIN"/>
    <property type="match status" value="1"/>
</dbReference>
<dbReference type="GO" id="GO:0012507">
    <property type="term" value="C:ER to Golgi transport vesicle membrane"/>
    <property type="evidence" value="ECO:0007669"/>
    <property type="project" value="TreeGrafter"/>
</dbReference>
<dbReference type="GO" id="GO:0005794">
    <property type="term" value="C:Golgi apparatus"/>
    <property type="evidence" value="ECO:0007669"/>
    <property type="project" value="TreeGrafter"/>
</dbReference>
<evidence type="ECO:0000256" key="5">
    <source>
        <dbReference type="ARBA" id="ARBA00022989"/>
    </source>
</evidence>
<keyword evidence="7" id="KW-0175">Coiled coil</keyword>
<evidence type="ECO:0000313" key="11">
    <source>
        <dbReference type="Proteomes" id="UP000664859"/>
    </source>
</evidence>
<dbReference type="GO" id="GO:0006906">
    <property type="term" value="P:vesicle fusion"/>
    <property type="evidence" value="ECO:0007669"/>
    <property type="project" value="TreeGrafter"/>
</dbReference>
<keyword evidence="5 8" id="KW-1133">Transmembrane helix</keyword>
<feature type="transmembrane region" description="Helical" evidence="8">
    <location>
        <begin position="199"/>
        <end position="217"/>
    </location>
</feature>
<keyword evidence="3 8" id="KW-0812">Transmembrane</keyword>
<dbReference type="EMBL" id="JAFCMP010000116">
    <property type="protein sequence ID" value="KAG5185957.1"/>
    <property type="molecule type" value="Genomic_DNA"/>
</dbReference>
<keyword evidence="10" id="KW-0675">Receptor</keyword>
<gene>
    <name evidence="10" type="ORF">JKP88DRAFT_179794</name>
</gene>
<evidence type="ECO:0000256" key="2">
    <source>
        <dbReference type="ARBA" id="ARBA00022448"/>
    </source>
</evidence>
<dbReference type="Proteomes" id="UP000664859">
    <property type="component" value="Unassembled WGS sequence"/>
</dbReference>
<keyword evidence="2" id="KW-0813">Transport</keyword>
<evidence type="ECO:0000256" key="8">
    <source>
        <dbReference type="SAM" id="Phobius"/>
    </source>
</evidence>
<dbReference type="SUPFAM" id="SSF58038">
    <property type="entry name" value="SNARE fusion complex"/>
    <property type="match status" value="1"/>
</dbReference>
<evidence type="ECO:0000259" key="9">
    <source>
        <dbReference type="Pfam" id="PF03908"/>
    </source>
</evidence>
<dbReference type="GO" id="GO:0005789">
    <property type="term" value="C:endoplasmic reticulum membrane"/>
    <property type="evidence" value="ECO:0007669"/>
    <property type="project" value="TreeGrafter"/>
</dbReference>
<name>A0A835Z1V1_9STRA</name>
<sequence>MGDVKYWDTSYGKALDELSDQVKAVKGASAAEKEAKIATATQTVRRLQGMKRSYNLEIKLMRDATQKASYQEEKNAKDAKLTELEAQLEEAKNKPAGSDKVSLFSGRAAEEPKVKTADQKLDQAEIIQNKTEAKYKNIITVLEQTEEVGSATAATLQEQRAQISEITENVMEMDGMLTRANKLIMVFSRRLATDKMIQCFAFINVAALVAIIVYVVIKNVGLPGSSSSAPPPAATTT</sequence>
<keyword evidence="11" id="KW-1185">Reference proteome</keyword>
<dbReference type="Gene3D" id="1.20.5.110">
    <property type="match status" value="1"/>
</dbReference>
<comment type="caution">
    <text evidence="10">The sequence shown here is derived from an EMBL/GenBank/DDBJ whole genome shotgun (WGS) entry which is preliminary data.</text>
</comment>
<feature type="domain" description="Sec20 C-terminal" evidence="9">
    <location>
        <begin position="137"/>
        <end position="218"/>
    </location>
</feature>
<evidence type="ECO:0000256" key="6">
    <source>
        <dbReference type="ARBA" id="ARBA00023136"/>
    </source>
</evidence>
<dbReference type="PANTHER" id="PTHR21230">
    <property type="entry name" value="VESICLE TRANSPORT V-SNARE PROTEIN VTI1-RELATED"/>
    <property type="match status" value="1"/>
</dbReference>
<accession>A0A835Z1V1</accession>
<organism evidence="10 11">
    <name type="scientific">Tribonema minus</name>
    <dbReference type="NCBI Taxonomy" id="303371"/>
    <lineage>
        <taxon>Eukaryota</taxon>
        <taxon>Sar</taxon>
        <taxon>Stramenopiles</taxon>
        <taxon>Ochrophyta</taxon>
        <taxon>PX clade</taxon>
        <taxon>Xanthophyceae</taxon>
        <taxon>Tribonematales</taxon>
        <taxon>Tribonemataceae</taxon>
        <taxon>Tribonema</taxon>
    </lineage>
</organism>
<evidence type="ECO:0000256" key="1">
    <source>
        <dbReference type="ARBA" id="ARBA00004211"/>
    </source>
</evidence>
<dbReference type="GO" id="GO:0005484">
    <property type="term" value="F:SNAP receptor activity"/>
    <property type="evidence" value="ECO:0007669"/>
    <property type="project" value="TreeGrafter"/>
</dbReference>
<comment type="subcellular location">
    <subcellularLocation>
        <location evidence="1">Membrane</location>
        <topology evidence="1">Single-pass type IV membrane protein</topology>
    </subcellularLocation>
</comment>
<evidence type="ECO:0000256" key="4">
    <source>
        <dbReference type="ARBA" id="ARBA00022927"/>
    </source>
</evidence>
<dbReference type="GO" id="GO:0031201">
    <property type="term" value="C:SNARE complex"/>
    <property type="evidence" value="ECO:0007669"/>
    <property type="project" value="TreeGrafter"/>
</dbReference>
<keyword evidence="6 8" id="KW-0472">Membrane</keyword>
<dbReference type="AlphaFoldDB" id="A0A835Z1V1"/>
<dbReference type="GO" id="GO:0015031">
    <property type="term" value="P:protein transport"/>
    <property type="evidence" value="ECO:0007669"/>
    <property type="project" value="UniProtKB-KW"/>
</dbReference>
<reference evidence="10" key="1">
    <citation type="submission" date="2021-02" db="EMBL/GenBank/DDBJ databases">
        <title>First Annotated Genome of the Yellow-green Alga Tribonema minus.</title>
        <authorList>
            <person name="Mahan K.M."/>
        </authorList>
    </citation>
    <scope>NUCLEOTIDE SEQUENCE</scope>
    <source>
        <strain evidence="10">UTEX B ZZ1240</strain>
    </source>
</reference>
<dbReference type="InterPro" id="IPR056173">
    <property type="entry name" value="Sec20_C"/>
</dbReference>
<evidence type="ECO:0000313" key="10">
    <source>
        <dbReference type="EMBL" id="KAG5185957.1"/>
    </source>
</evidence>
<feature type="coiled-coil region" evidence="7">
    <location>
        <begin position="67"/>
        <end position="94"/>
    </location>
</feature>
<evidence type="ECO:0000256" key="7">
    <source>
        <dbReference type="SAM" id="Coils"/>
    </source>
</evidence>
<dbReference type="GO" id="GO:0000149">
    <property type="term" value="F:SNARE binding"/>
    <property type="evidence" value="ECO:0007669"/>
    <property type="project" value="TreeGrafter"/>
</dbReference>
<proteinExistence type="predicted"/>
<evidence type="ECO:0000256" key="3">
    <source>
        <dbReference type="ARBA" id="ARBA00022692"/>
    </source>
</evidence>